<accession>A0A6J6GN57</accession>
<feature type="transmembrane region" description="Helical" evidence="2">
    <location>
        <begin position="157"/>
        <end position="178"/>
    </location>
</feature>
<dbReference type="AlphaFoldDB" id="A0A6J6GN57"/>
<feature type="transmembrane region" description="Helical" evidence="2">
    <location>
        <begin position="293"/>
        <end position="311"/>
    </location>
</feature>
<feature type="transmembrane region" description="Helical" evidence="2">
    <location>
        <begin position="445"/>
        <end position="467"/>
    </location>
</feature>
<feature type="transmembrane region" description="Helical" evidence="2">
    <location>
        <begin position="398"/>
        <end position="416"/>
    </location>
</feature>
<feature type="region of interest" description="Disordered" evidence="1">
    <location>
        <begin position="502"/>
        <end position="543"/>
    </location>
</feature>
<sequence>MFIGLGFLVILLLGGIAAVIALAIRHSSRPGLRAPSGAVTATRGAAERPSARTPSGRSTRPVRLPSGDAHLADDLDRWVLAGLLDPTQAAAIAAHERSLHGLTPPRPAWAPPTPPVPVATRRRIPVVAEALGYIGGILGAVGVTLLVQRSWADIGSAAHAAIAGVATVLLVVAGTLVHERRDPALARLRGMLWLTATATAAVFGWVLADELIEVTSGELEALTIAAVTGALALVLWWNRTRPLQQVVALAAVLVAAGSLTGEFAGGVTTGVVVGLGGALMVAIGIDLLTSIPALTTGVGAAGAMVGAFVIASEREGVGLPIACLVAATMLALAITARPVTRDDQRVVLTVFGIITLVQAAPQTIAWFARDAGVATGTVVWLLGLVAVATAVQRKVRGAIALEVIGGLVMLVGAAVTGAQSESVATLAGTATAIGFVGLGTRPGRVLMSVAGSVGLLAFVPWSIAHFFPGEGRAPLLILASGAVLVGVAVLLTRQGGRFRTELTGGDDEVGRSEIARPEIGGSEARGVDVDAEEPATEGLVEPR</sequence>
<organism evidence="3">
    <name type="scientific">freshwater metagenome</name>
    <dbReference type="NCBI Taxonomy" id="449393"/>
    <lineage>
        <taxon>unclassified sequences</taxon>
        <taxon>metagenomes</taxon>
        <taxon>ecological metagenomes</taxon>
    </lineage>
</organism>
<gene>
    <name evidence="3" type="ORF">UFOPK1493_04438</name>
</gene>
<keyword evidence="2" id="KW-1133">Transmembrane helix</keyword>
<feature type="transmembrane region" description="Helical" evidence="2">
    <location>
        <begin position="270"/>
        <end position="288"/>
    </location>
</feature>
<feature type="transmembrane region" description="Helical" evidence="2">
    <location>
        <begin position="190"/>
        <end position="207"/>
    </location>
</feature>
<feature type="transmembrane region" description="Helical" evidence="2">
    <location>
        <begin position="422"/>
        <end position="438"/>
    </location>
</feature>
<feature type="transmembrane region" description="Helical" evidence="2">
    <location>
        <begin position="6"/>
        <end position="24"/>
    </location>
</feature>
<evidence type="ECO:0000313" key="3">
    <source>
        <dbReference type="EMBL" id="CAB4602731.1"/>
    </source>
</evidence>
<reference evidence="3" key="1">
    <citation type="submission" date="2020-05" db="EMBL/GenBank/DDBJ databases">
        <authorList>
            <person name="Chiriac C."/>
            <person name="Salcher M."/>
            <person name="Ghai R."/>
            <person name="Kavagutti S V."/>
        </authorList>
    </citation>
    <scope>NUCLEOTIDE SEQUENCE</scope>
</reference>
<feature type="transmembrane region" description="Helical" evidence="2">
    <location>
        <begin position="373"/>
        <end position="391"/>
    </location>
</feature>
<keyword evidence="2" id="KW-0472">Membrane</keyword>
<feature type="transmembrane region" description="Helical" evidence="2">
    <location>
        <begin position="346"/>
        <end position="367"/>
    </location>
</feature>
<feature type="transmembrane region" description="Helical" evidence="2">
    <location>
        <begin position="130"/>
        <end position="151"/>
    </location>
</feature>
<feature type="transmembrane region" description="Helical" evidence="2">
    <location>
        <begin position="317"/>
        <end position="334"/>
    </location>
</feature>
<proteinExistence type="predicted"/>
<protein>
    <submittedName>
        <fullName evidence="3">Unannotated protein</fullName>
    </submittedName>
</protein>
<keyword evidence="2" id="KW-0812">Transmembrane</keyword>
<feature type="transmembrane region" description="Helical" evidence="2">
    <location>
        <begin position="473"/>
        <end position="492"/>
    </location>
</feature>
<name>A0A6J6GN57_9ZZZZ</name>
<feature type="region of interest" description="Disordered" evidence="1">
    <location>
        <begin position="30"/>
        <end position="67"/>
    </location>
</feature>
<evidence type="ECO:0000256" key="2">
    <source>
        <dbReference type="SAM" id="Phobius"/>
    </source>
</evidence>
<feature type="transmembrane region" description="Helical" evidence="2">
    <location>
        <begin position="219"/>
        <end position="237"/>
    </location>
</feature>
<dbReference type="EMBL" id="CAEZSR010000352">
    <property type="protein sequence ID" value="CAB4602731.1"/>
    <property type="molecule type" value="Genomic_DNA"/>
</dbReference>
<feature type="transmembrane region" description="Helical" evidence="2">
    <location>
        <begin position="246"/>
        <end position="264"/>
    </location>
</feature>
<evidence type="ECO:0000256" key="1">
    <source>
        <dbReference type="SAM" id="MobiDB-lite"/>
    </source>
</evidence>